<dbReference type="InterPro" id="IPR002575">
    <property type="entry name" value="Aminoglycoside_PTrfase"/>
</dbReference>
<gene>
    <name evidence="2" type="ORF">JJQ90_04835</name>
</gene>
<organism evidence="2 3">
    <name type="scientific">Falsiroseomonas oleicola</name>
    <dbReference type="NCBI Taxonomy" id="2801474"/>
    <lineage>
        <taxon>Bacteria</taxon>
        <taxon>Pseudomonadati</taxon>
        <taxon>Pseudomonadota</taxon>
        <taxon>Alphaproteobacteria</taxon>
        <taxon>Acetobacterales</taxon>
        <taxon>Roseomonadaceae</taxon>
        <taxon>Falsiroseomonas</taxon>
    </lineage>
</organism>
<dbReference type="Pfam" id="PF01636">
    <property type="entry name" value="APH"/>
    <property type="match status" value="1"/>
</dbReference>
<name>A0ABS6H2X3_9PROT</name>
<reference evidence="2 3" key="1">
    <citation type="submission" date="2021-01" db="EMBL/GenBank/DDBJ databases">
        <title>Roseomonas sp. nov, a bacterium isolated from an oil production mixture in Yumen Oilfield.</title>
        <authorList>
            <person name="Wu D."/>
        </authorList>
    </citation>
    <scope>NUCLEOTIDE SEQUENCE [LARGE SCALE GENOMIC DNA]</scope>
    <source>
        <strain evidence="2 3">ROY-5-3</strain>
    </source>
</reference>
<evidence type="ECO:0000313" key="2">
    <source>
        <dbReference type="EMBL" id="MBU8543017.1"/>
    </source>
</evidence>
<feature type="domain" description="Aminoglycoside phosphotransferase" evidence="1">
    <location>
        <begin position="71"/>
        <end position="125"/>
    </location>
</feature>
<dbReference type="Proteomes" id="UP000689967">
    <property type="component" value="Unassembled WGS sequence"/>
</dbReference>
<evidence type="ECO:0000259" key="1">
    <source>
        <dbReference type="Pfam" id="PF01636"/>
    </source>
</evidence>
<keyword evidence="3" id="KW-1185">Reference proteome</keyword>
<protein>
    <submittedName>
        <fullName evidence="2">Phosphotransferase</fullName>
    </submittedName>
</protein>
<dbReference type="RefSeq" id="WP_216873310.1">
    <property type="nucleotide sequence ID" value="NZ_JAERQM010000001.1"/>
</dbReference>
<dbReference type="EMBL" id="JAERQM010000001">
    <property type="protein sequence ID" value="MBU8543017.1"/>
    <property type="molecule type" value="Genomic_DNA"/>
</dbReference>
<sequence length="209" mass="22579">MRDLLRHLEAVGFAAVPRHLGEDAAGRDVFGYIPGEVPAKFRYFGDDQVAEAARLLRGFHEATRGSALAGASPVVCHHDAGPNNTVFQSGRPVAFIDFDYAAPGEALVDLAYMGWSWCISSRPDRGPPAIQAAQLGCLVDAYGLDTAGRQGFVAAIIQRQAANMALWQQRLAHFDGPPTPLAKIQEVIDWSEREMRFTVANAALFSGAL</sequence>
<accession>A0ABS6H2X3</accession>
<comment type="caution">
    <text evidence="2">The sequence shown here is derived from an EMBL/GenBank/DDBJ whole genome shotgun (WGS) entry which is preliminary data.</text>
</comment>
<evidence type="ECO:0000313" key="3">
    <source>
        <dbReference type="Proteomes" id="UP000689967"/>
    </source>
</evidence>
<proteinExistence type="predicted"/>